<protein>
    <recommendedName>
        <fullName evidence="3">KIF-binding protein</fullName>
    </recommendedName>
</protein>
<dbReference type="GO" id="GO:0000226">
    <property type="term" value="P:microtubule cytoskeleton organization"/>
    <property type="evidence" value="ECO:0007669"/>
    <property type="project" value="TreeGrafter"/>
</dbReference>
<sequence length="264" mass="30622">MAKEEELSELFQQIENLLLVESKQDPPSDPYRSKYKAKDLLEKLKTQLQSLHDNANKRDAMLAHVWLQLGIISVDTDEIKQGEDSFNTTIDLIKSKELTPEYIITCVSAYNNLGLVWSQRTEWQRAFDYFGEAEKYYKEFSESKMEPIDPTTLFTSKTSEEKVLALEKLYTLTLYYLAQCYIHKGDAIKSAVCCHTTLKRQLEINDYNNSEWSLNMATLSQVCLENNAFHLARECLTIASKIYADYEPILNEVKSTDETKYEQE</sequence>
<proteinExistence type="inferred from homology"/>
<evidence type="ECO:0000256" key="3">
    <source>
        <dbReference type="ARBA" id="ARBA00016840"/>
    </source>
</evidence>
<dbReference type="GO" id="GO:0005856">
    <property type="term" value="C:cytoskeleton"/>
    <property type="evidence" value="ECO:0007669"/>
    <property type="project" value="UniProtKB-SubCell"/>
</dbReference>
<dbReference type="Gene3D" id="1.25.40.10">
    <property type="entry name" value="Tetratricopeptide repeat domain"/>
    <property type="match status" value="1"/>
</dbReference>
<dbReference type="SUPFAM" id="SSF48452">
    <property type="entry name" value="TPR-like"/>
    <property type="match status" value="1"/>
</dbReference>
<evidence type="ECO:0000313" key="6">
    <source>
        <dbReference type="Proteomes" id="UP000079169"/>
    </source>
</evidence>
<evidence type="ECO:0000256" key="1">
    <source>
        <dbReference type="ARBA" id="ARBA00004245"/>
    </source>
</evidence>
<dbReference type="PaxDb" id="121845-A0A3Q0J6C7"/>
<reference evidence="7" key="1">
    <citation type="submission" date="2025-08" db="UniProtKB">
        <authorList>
            <consortium name="RefSeq"/>
        </authorList>
    </citation>
    <scope>IDENTIFICATION</scope>
</reference>
<dbReference type="PANTHER" id="PTHR46321">
    <property type="entry name" value="KIF1-BINDING PROTEIN"/>
    <property type="match status" value="1"/>
</dbReference>
<dbReference type="GeneID" id="103515577"/>
<comment type="similarity">
    <text evidence="2">Belongs to the KIF-binding protein family.</text>
</comment>
<keyword evidence="5" id="KW-0206">Cytoskeleton</keyword>
<dbReference type="STRING" id="121845.A0A3Q0J6C7"/>
<dbReference type="Proteomes" id="UP000079169">
    <property type="component" value="Unplaced"/>
</dbReference>
<organism evidence="6 7">
    <name type="scientific">Diaphorina citri</name>
    <name type="common">Asian citrus psyllid</name>
    <dbReference type="NCBI Taxonomy" id="121845"/>
    <lineage>
        <taxon>Eukaryota</taxon>
        <taxon>Metazoa</taxon>
        <taxon>Ecdysozoa</taxon>
        <taxon>Arthropoda</taxon>
        <taxon>Hexapoda</taxon>
        <taxon>Insecta</taxon>
        <taxon>Pterygota</taxon>
        <taxon>Neoptera</taxon>
        <taxon>Paraneoptera</taxon>
        <taxon>Hemiptera</taxon>
        <taxon>Sternorrhyncha</taxon>
        <taxon>Psylloidea</taxon>
        <taxon>Psyllidae</taxon>
        <taxon>Diaphorininae</taxon>
        <taxon>Diaphorina</taxon>
    </lineage>
</organism>
<dbReference type="InterPro" id="IPR022083">
    <property type="entry name" value="KBP"/>
</dbReference>
<keyword evidence="6" id="KW-1185">Reference proteome</keyword>
<dbReference type="InterPro" id="IPR011990">
    <property type="entry name" value="TPR-like_helical_dom_sf"/>
</dbReference>
<evidence type="ECO:0000313" key="7">
    <source>
        <dbReference type="RefSeq" id="XP_026684032.1"/>
    </source>
</evidence>
<dbReference type="KEGG" id="dci:103515577"/>
<evidence type="ECO:0000256" key="2">
    <source>
        <dbReference type="ARBA" id="ARBA00010305"/>
    </source>
</evidence>
<accession>A0A3Q0J6C7</accession>
<dbReference type="RefSeq" id="XP_026684032.1">
    <property type="nucleotide sequence ID" value="XM_026828231.1"/>
</dbReference>
<dbReference type="GO" id="GO:0021952">
    <property type="term" value="P:central nervous system projection neuron axonogenesis"/>
    <property type="evidence" value="ECO:0007669"/>
    <property type="project" value="TreeGrafter"/>
</dbReference>
<gene>
    <name evidence="7" type="primary">LOC103515577</name>
</gene>
<evidence type="ECO:0000256" key="5">
    <source>
        <dbReference type="ARBA" id="ARBA00023212"/>
    </source>
</evidence>
<keyword evidence="4" id="KW-0963">Cytoplasm</keyword>
<evidence type="ECO:0000256" key="4">
    <source>
        <dbReference type="ARBA" id="ARBA00022490"/>
    </source>
</evidence>
<dbReference type="Pfam" id="PF12309">
    <property type="entry name" value="KBP_C"/>
    <property type="match status" value="1"/>
</dbReference>
<comment type="subcellular location">
    <subcellularLocation>
        <location evidence="1">Cytoplasm</location>
        <location evidence="1">Cytoskeleton</location>
    </subcellularLocation>
</comment>
<dbReference type="AlphaFoldDB" id="A0A3Q0J6C7"/>
<dbReference type="GO" id="GO:1990535">
    <property type="term" value="P:neuron projection maintenance"/>
    <property type="evidence" value="ECO:0007669"/>
    <property type="project" value="TreeGrafter"/>
</dbReference>
<dbReference type="OMA" id="ANQSSEW"/>
<name>A0A3Q0J6C7_DIACI</name>
<dbReference type="PANTHER" id="PTHR46321:SF1">
    <property type="entry name" value="KIF-BINDING PROTEIN"/>
    <property type="match status" value="1"/>
</dbReference>